<dbReference type="PROSITE" id="PS50297">
    <property type="entry name" value="ANK_REP_REGION"/>
    <property type="match status" value="1"/>
</dbReference>
<dbReference type="InterPro" id="IPR036770">
    <property type="entry name" value="Ankyrin_rpt-contain_sf"/>
</dbReference>
<dbReference type="Pfam" id="PF12796">
    <property type="entry name" value="Ank_2"/>
    <property type="match status" value="1"/>
</dbReference>
<proteinExistence type="predicted"/>
<evidence type="ECO:0000256" key="3">
    <source>
        <dbReference type="PROSITE-ProRule" id="PRU00023"/>
    </source>
</evidence>
<sequence length="226" mass="24983">MPRQYYQGSLEHRFVLAASTGNTLEVAQLIDKVADVNAEAALWEGCAPASALYWASRCSHTNVMKLLLTHEDIDKNARRSSDGWTPLMTACITGRVAAVTLLLTQGVDATYKDKKGKDALHYILYASASSIRDIPGSRVCLLRELINHYPLEGICSALARVRASGDADLTRLAYELCKIRVPTLQALCRNITLQYVARENLHELPPLPPVVMTSLKEEAWAMEEKG</sequence>
<dbReference type="PROSITE" id="PS50088">
    <property type="entry name" value="ANK_REPEAT"/>
    <property type="match status" value="1"/>
</dbReference>
<comment type="caution">
    <text evidence="5">The sequence shown here is derived from an EMBL/GenBank/DDBJ whole genome shotgun (WGS) entry which is preliminary data.</text>
</comment>
<dbReference type="InterPro" id="IPR001496">
    <property type="entry name" value="SOCS_box"/>
</dbReference>
<dbReference type="InterPro" id="IPR002110">
    <property type="entry name" value="Ankyrin_rpt"/>
</dbReference>
<gene>
    <name evidence="5" type="ORF">MNOR_LOCUS12574</name>
</gene>
<reference evidence="5 6" key="1">
    <citation type="submission" date="2024-05" db="EMBL/GenBank/DDBJ databases">
        <authorList>
            <person name="Wallberg A."/>
        </authorList>
    </citation>
    <scope>NUCLEOTIDE SEQUENCE [LARGE SCALE GENOMIC DNA]</scope>
</reference>
<evidence type="ECO:0000313" key="6">
    <source>
        <dbReference type="Proteomes" id="UP001497623"/>
    </source>
</evidence>
<evidence type="ECO:0000313" key="5">
    <source>
        <dbReference type="EMBL" id="CAL4084991.1"/>
    </source>
</evidence>
<evidence type="ECO:0000256" key="1">
    <source>
        <dbReference type="ARBA" id="ARBA00022737"/>
    </source>
</evidence>
<dbReference type="Gene3D" id="1.25.40.20">
    <property type="entry name" value="Ankyrin repeat-containing domain"/>
    <property type="match status" value="1"/>
</dbReference>
<name>A0AAV2QKV9_MEGNR</name>
<keyword evidence="6" id="KW-1185">Reference proteome</keyword>
<evidence type="ECO:0000259" key="4">
    <source>
        <dbReference type="PROSITE" id="PS50225"/>
    </source>
</evidence>
<dbReference type="InterPro" id="IPR050745">
    <property type="entry name" value="Multifunctional_regulatory"/>
</dbReference>
<dbReference type="SMART" id="SM00248">
    <property type="entry name" value="ANK"/>
    <property type="match status" value="3"/>
</dbReference>
<organism evidence="5 6">
    <name type="scientific">Meganyctiphanes norvegica</name>
    <name type="common">Northern krill</name>
    <name type="synonym">Thysanopoda norvegica</name>
    <dbReference type="NCBI Taxonomy" id="48144"/>
    <lineage>
        <taxon>Eukaryota</taxon>
        <taxon>Metazoa</taxon>
        <taxon>Ecdysozoa</taxon>
        <taxon>Arthropoda</taxon>
        <taxon>Crustacea</taxon>
        <taxon>Multicrustacea</taxon>
        <taxon>Malacostraca</taxon>
        <taxon>Eumalacostraca</taxon>
        <taxon>Eucarida</taxon>
        <taxon>Euphausiacea</taxon>
        <taxon>Euphausiidae</taxon>
        <taxon>Meganyctiphanes</taxon>
    </lineage>
</organism>
<feature type="repeat" description="ANK" evidence="3">
    <location>
        <begin position="82"/>
        <end position="114"/>
    </location>
</feature>
<dbReference type="EMBL" id="CAXKWB010006917">
    <property type="protein sequence ID" value="CAL4084991.1"/>
    <property type="molecule type" value="Genomic_DNA"/>
</dbReference>
<dbReference type="AlphaFoldDB" id="A0AAV2QKV9"/>
<dbReference type="PANTHER" id="PTHR24189:SF50">
    <property type="entry name" value="ANKYRIN REPEAT AND SOCS BOX PROTEIN 2"/>
    <property type="match status" value="1"/>
</dbReference>
<accession>A0AAV2QKV9</accession>
<protein>
    <recommendedName>
        <fullName evidence="4">SOCS box domain-containing protein</fullName>
    </recommendedName>
</protein>
<feature type="domain" description="SOCS box" evidence="4">
    <location>
        <begin position="171"/>
        <end position="221"/>
    </location>
</feature>
<dbReference type="SUPFAM" id="SSF48403">
    <property type="entry name" value="Ankyrin repeat"/>
    <property type="match status" value="1"/>
</dbReference>
<keyword evidence="2 3" id="KW-0040">ANK repeat</keyword>
<keyword evidence="1" id="KW-0677">Repeat</keyword>
<evidence type="ECO:0000256" key="2">
    <source>
        <dbReference type="ARBA" id="ARBA00023043"/>
    </source>
</evidence>
<dbReference type="PROSITE" id="PS50225">
    <property type="entry name" value="SOCS"/>
    <property type="match status" value="1"/>
</dbReference>
<dbReference type="Proteomes" id="UP001497623">
    <property type="component" value="Unassembled WGS sequence"/>
</dbReference>
<dbReference type="PANTHER" id="PTHR24189">
    <property type="entry name" value="MYOTROPHIN"/>
    <property type="match status" value="1"/>
</dbReference>